<evidence type="ECO:0000259" key="1">
    <source>
        <dbReference type="Pfam" id="PF13614"/>
    </source>
</evidence>
<dbReference type="Pfam" id="PF13614">
    <property type="entry name" value="AAA_31"/>
    <property type="match status" value="1"/>
</dbReference>
<evidence type="ECO:0000313" key="3">
    <source>
        <dbReference type="Proteomes" id="UP000008701"/>
    </source>
</evidence>
<sequence>MNTIALYSIKGGVGKTASAVNLSYIASKLSPPVLICDLDPQGASSYYFRVVAEKKYNSSKFLKGSKKIYNNIKATDYEQLDLLPSDFSYRNLDIELQEEKKPQKKLKKNLEELSDDYRHIFIDCPPNLTLLSESVFAASDLILVPLIPTTLSIRTFEQLIGFFRENNLDGSRIRAFFTMVEQRKKMHRDILEEHGKKERFLTQTIPYNSEVEKMGLYRAPLNAAHPQSAASIAYRKLWDEIALILR</sequence>
<feature type="domain" description="AAA" evidence="1">
    <location>
        <begin position="1"/>
        <end position="164"/>
    </location>
</feature>
<organism evidence="2 3">
    <name type="scientific">Chlorobium phaeobacteroides (strain DSM 266 / SMG 266 / 2430)</name>
    <dbReference type="NCBI Taxonomy" id="290317"/>
    <lineage>
        <taxon>Bacteria</taxon>
        <taxon>Pseudomonadati</taxon>
        <taxon>Chlorobiota</taxon>
        <taxon>Chlorobiia</taxon>
        <taxon>Chlorobiales</taxon>
        <taxon>Chlorobiaceae</taxon>
        <taxon>Chlorobium/Pelodictyon group</taxon>
        <taxon>Chlorobium</taxon>
    </lineage>
</organism>
<dbReference type="InterPro" id="IPR025669">
    <property type="entry name" value="AAA_dom"/>
</dbReference>
<dbReference type="InterPro" id="IPR027417">
    <property type="entry name" value="P-loop_NTPase"/>
</dbReference>
<reference evidence="2 3" key="1">
    <citation type="submission" date="2006-12" db="EMBL/GenBank/DDBJ databases">
        <title>Complete sequence of Chlorobium phaeobacteroides DSM 266.</title>
        <authorList>
            <consortium name="US DOE Joint Genome Institute"/>
            <person name="Copeland A."/>
            <person name="Lucas S."/>
            <person name="Lapidus A."/>
            <person name="Barry K."/>
            <person name="Detter J.C."/>
            <person name="Glavina del Rio T."/>
            <person name="Hammon N."/>
            <person name="Israni S."/>
            <person name="Pitluck S."/>
            <person name="Goltsman E."/>
            <person name="Schmutz J."/>
            <person name="Larimer F."/>
            <person name="Land M."/>
            <person name="Hauser L."/>
            <person name="Mikhailova N."/>
            <person name="Li T."/>
            <person name="Overmann J."/>
            <person name="Bryant D.A."/>
            <person name="Richardson P."/>
        </authorList>
    </citation>
    <scope>NUCLEOTIDE SEQUENCE [LARGE SCALE GENOMIC DNA]</scope>
    <source>
        <strain evidence="2 3">DSM 266</strain>
    </source>
</reference>
<dbReference type="Proteomes" id="UP000008701">
    <property type="component" value="Chromosome"/>
</dbReference>
<evidence type="ECO:0000313" key="2">
    <source>
        <dbReference type="EMBL" id="ABL65373.1"/>
    </source>
</evidence>
<dbReference type="AlphaFoldDB" id="A1BG46"/>
<dbReference type="OrthoDB" id="9815116at2"/>
<protein>
    <submittedName>
        <fullName evidence="2">Cobyrinic acid a,c-diamide synthase</fullName>
    </submittedName>
</protein>
<dbReference type="CDD" id="cd02042">
    <property type="entry name" value="ParAB_family"/>
    <property type="match status" value="1"/>
</dbReference>
<dbReference type="PANTHER" id="PTHR13696:SF52">
    <property type="entry name" value="PARA FAMILY PROTEIN CT_582"/>
    <property type="match status" value="1"/>
</dbReference>
<dbReference type="RefSeq" id="WP_011745196.1">
    <property type="nucleotide sequence ID" value="NC_008639.1"/>
</dbReference>
<dbReference type="PANTHER" id="PTHR13696">
    <property type="entry name" value="P-LOOP CONTAINING NUCLEOSIDE TRIPHOSPHATE HYDROLASE"/>
    <property type="match status" value="1"/>
</dbReference>
<dbReference type="InterPro" id="IPR050678">
    <property type="entry name" value="DNA_Partitioning_ATPase"/>
</dbReference>
<dbReference type="KEGG" id="cph:Cpha266_1342"/>
<gene>
    <name evidence="2" type="ordered locus">Cpha266_1342</name>
</gene>
<proteinExistence type="predicted"/>
<dbReference type="EMBL" id="CP000492">
    <property type="protein sequence ID" value="ABL65373.1"/>
    <property type="molecule type" value="Genomic_DNA"/>
</dbReference>
<dbReference type="SUPFAM" id="SSF52540">
    <property type="entry name" value="P-loop containing nucleoside triphosphate hydrolases"/>
    <property type="match status" value="1"/>
</dbReference>
<dbReference type="HOGENOM" id="CLU_037612_1_4_10"/>
<dbReference type="eggNOG" id="COG1192">
    <property type="taxonomic scope" value="Bacteria"/>
</dbReference>
<name>A1BG46_CHLPD</name>
<accession>A1BG46</accession>
<dbReference type="Gene3D" id="3.40.50.300">
    <property type="entry name" value="P-loop containing nucleotide triphosphate hydrolases"/>
    <property type="match status" value="1"/>
</dbReference>
<keyword evidence="3" id="KW-1185">Reference proteome</keyword>
<dbReference type="STRING" id="290317.Cpha266_1342"/>